<feature type="transmembrane region" description="Helical" evidence="1">
    <location>
        <begin position="126"/>
        <end position="149"/>
    </location>
</feature>
<feature type="non-terminal residue" evidence="2">
    <location>
        <position position="1"/>
    </location>
</feature>
<keyword evidence="1" id="KW-0472">Membrane</keyword>
<sequence length="160" mass="18906">QFYDQYNAAQEEFIYQNDGHEYVQINFEYIIGSLWINIQIINVQILKKQNKNSNKLENFEVDVTASTTQSNDQCKLYKRNQPPILYIVAKIVPFQRIDAKYNPYPIAHLRKVQVQTLNDDTQISKVILQVLSKAAMLSSFFFSFPFFFYKKNRQAKKKFG</sequence>
<dbReference type="Proteomes" id="UP000023152">
    <property type="component" value="Unassembled WGS sequence"/>
</dbReference>
<name>X6MF27_RETFI</name>
<protein>
    <recommendedName>
        <fullName evidence="4">Transmembrane protein</fullName>
    </recommendedName>
</protein>
<dbReference type="AlphaFoldDB" id="X6MF27"/>
<dbReference type="EMBL" id="ASPP01021367">
    <property type="protein sequence ID" value="ETO12484.1"/>
    <property type="molecule type" value="Genomic_DNA"/>
</dbReference>
<keyword evidence="3" id="KW-1185">Reference proteome</keyword>
<evidence type="ECO:0008006" key="4">
    <source>
        <dbReference type="Google" id="ProtNLM"/>
    </source>
</evidence>
<keyword evidence="1" id="KW-0812">Transmembrane</keyword>
<evidence type="ECO:0000313" key="2">
    <source>
        <dbReference type="EMBL" id="ETO12484.1"/>
    </source>
</evidence>
<organism evidence="2 3">
    <name type="scientific">Reticulomyxa filosa</name>
    <dbReference type="NCBI Taxonomy" id="46433"/>
    <lineage>
        <taxon>Eukaryota</taxon>
        <taxon>Sar</taxon>
        <taxon>Rhizaria</taxon>
        <taxon>Retaria</taxon>
        <taxon>Foraminifera</taxon>
        <taxon>Monothalamids</taxon>
        <taxon>Reticulomyxidae</taxon>
        <taxon>Reticulomyxa</taxon>
    </lineage>
</organism>
<reference evidence="2 3" key="1">
    <citation type="journal article" date="2013" name="Curr. Biol.">
        <title>The Genome of the Foraminiferan Reticulomyxa filosa.</title>
        <authorList>
            <person name="Glockner G."/>
            <person name="Hulsmann N."/>
            <person name="Schleicher M."/>
            <person name="Noegel A.A."/>
            <person name="Eichinger L."/>
            <person name="Gallinger C."/>
            <person name="Pawlowski J."/>
            <person name="Sierra R."/>
            <person name="Euteneuer U."/>
            <person name="Pillet L."/>
            <person name="Moustafa A."/>
            <person name="Platzer M."/>
            <person name="Groth M."/>
            <person name="Szafranski K."/>
            <person name="Schliwa M."/>
        </authorList>
    </citation>
    <scope>NUCLEOTIDE SEQUENCE [LARGE SCALE GENOMIC DNA]</scope>
</reference>
<evidence type="ECO:0000256" key="1">
    <source>
        <dbReference type="SAM" id="Phobius"/>
    </source>
</evidence>
<accession>X6MF27</accession>
<evidence type="ECO:0000313" key="3">
    <source>
        <dbReference type="Proteomes" id="UP000023152"/>
    </source>
</evidence>
<comment type="caution">
    <text evidence="2">The sequence shown here is derived from an EMBL/GenBank/DDBJ whole genome shotgun (WGS) entry which is preliminary data.</text>
</comment>
<proteinExistence type="predicted"/>
<keyword evidence="1" id="KW-1133">Transmembrane helix</keyword>
<gene>
    <name evidence="2" type="ORF">RFI_24892</name>
</gene>